<dbReference type="AlphaFoldDB" id="A0A3P6SN38"/>
<evidence type="ECO:0000313" key="2">
    <source>
        <dbReference type="Proteomes" id="UP000277928"/>
    </source>
</evidence>
<reference evidence="1 2" key="1">
    <citation type="submission" date="2018-08" db="EMBL/GenBank/DDBJ databases">
        <authorList>
            <person name="Laetsch R D."/>
            <person name="Stevens L."/>
            <person name="Kumar S."/>
            <person name="Blaxter L. M."/>
        </authorList>
    </citation>
    <scope>NUCLEOTIDE SEQUENCE [LARGE SCALE GENOMIC DNA]</scope>
</reference>
<protein>
    <submittedName>
        <fullName evidence="1">Uncharacterized protein</fullName>
    </submittedName>
</protein>
<evidence type="ECO:0000313" key="1">
    <source>
        <dbReference type="EMBL" id="VDK71253.1"/>
    </source>
</evidence>
<keyword evidence="2" id="KW-1185">Reference proteome</keyword>
<sequence>MPNEDYSGLEFRPKWVDIIFVSLNYEMDGAVRAAMQMGICQHFLSASERGRAMCASVKISCLHTLLCTPSSFFPFGTNASSELCVKLFWRSGYCS</sequence>
<organism evidence="1 2">
    <name type="scientific">Litomosoides sigmodontis</name>
    <name type="common">Filarial nematode worm</name>
    <dbReference type="NCBI Taxonomy" id="42156"/>
    <lineage>
        <taxon>Eukaryota</taxon>
        <taxon>Metazoa</taxon>
        <taxon>Ecdysozoa</taxon>
        <taxon>Nematoda</taxon>
        <taxon>Chromadorea</taxon>
        <taxon>Rhabditida</taxon>
        <taxon>Spirurina</taxon>
        <taxon>Spiruromorpha</taxon>
        <taxon>Filarioidea</taxon>
        <taxon>Onchocercidae</taxon>
        <taxon>Litomosoides</taxon>
    </lineage>
</organism>
<dbReference type="EMBL" id="UYRX01000047">
    <property type="protein sequence ID" value="VDK71253.1"/>
    <property type="molecule type" value="Genomic_DNA"/>
</dbReference>
<proteinExistence type="predicted"/>
<name>A0A3P6SN38_LITSI</name>
<accession>A0A3P6SN38</accession>
<dbReference type="Proteomes" id="UP000277928">
    <property type="component" value="Unassembled WGS sequence"/>
</dbReference>
<gene>
    <name evidence="1" type="ORF">NLS_LOCUS1378</name>
</gene>